<dbReference type="InterPro" id="IPR017896">
    <property type="entry name" value="4Fe4S_Fe-S-bd"/>
</dbReference>
<evidence type="ECO:0000256" key="2">
    <source>
        <dbReference type="ARBA" id="ARBA00022723"/>
    </source>
</evidence>
<dbReference type="AlphaFoldDB" id="A0A4R3JXL5"/>
<keyword evidence="1" id="KW-0004">4Fe-4S</keyword>
<dbReference type="RefSeq" id="WP_126460170.1">
    <property type="nucleotide sequence ID" value="NZ_AP018721.1"/>
</dbReference>
<reference evidence="6 7" key="1">
    <citation type="submission" date="2019-03" db="EMBL/GenBank/DDBJ databases">
        <title>Genomic Encyclopedia of Type Strains, Phase IV (KMG-IV): sequencing the most valuable type-strain genomes for metagenomic binning, comparative biology and taxonomic classification.</title>
        <authorList>
            <person name="Goeker M."/>
        </authorList>
    </citation>
    <scope>NUCLEOTIDE SEQUENCE [LARGE SCALE GENOMIC DNA]</scope>
    <source>
        <strain evidence="6 7">DSM 103923</strain>
    </source>
</reference>
<dbReference type="SUPFAM" id="SSF54862">
    <property type="entry name" value="4Fe-4S ferredoxins"/>
    <property type="match status" value="1"/>
</dbReference>
<evidence type="ECO:0000256" key="1">
    <source>
        <dbReference type="ARBA" id="ARBA00022485"/>
    </source>
</evidence>
<keyword evidence="4" id="KW-0411">Iron-sulfur</keyword>
<dbReference type="Proteomes" id="UP000295135">
    <property type="component" value="Unassembled WGS sequence"/>
</dbReference>
<evidence type="ECO:0000259" key="5">
    <source>
        <dbReference type="PROSITE" id="PS51379"/>
    </source>
</evidence>
<evidence type="ECO:0000313" key="6">
    <source>
        <dbReference type="EMBL" id="TCS71753.1"/>
    </source>
</evidence>
<dbReference type="GO" id="GO:0051539">
    <property type="term" value="F:4 iron, 4 sulfur cluster binding"/>
    <property type="evidence" value="ECO:0007669"/>
    <property type="project" value="UniProtKB-KW"/>
</dbReference>
<name>A0A4R3JXL5_9PROT</name>
<keyword evidence="3" id="KW-0408">Iron</keyword>
<proteinExistence type="predicted"/>
<dbReference type="Pfam" id="PF12838">
    <property type="entry name" value="Fer4_7"/>
    <property type="match status" value="2"/>
</dbReference>
<dbReference type="PROSITE" id="PS00198">
    <property type="entry name" value="4FE4S_FER_1"/>
    <property type="match status" value="3"/>
</dbReference>
<dbReference type="Gene3D" id="3.30.70.20">
    <property type="match status" value="2"/>
</dbReference>
<feature type="domain" description="4Fe-4S ferredoxin-type" evidence="5">
    <location>
        <begin position="186"/>
        <end position="215"/>
    </location>
</feature>
<dbReference type="PROSITE" id="PS51379">
    <property type="entry name" value="4FE4S_FER_2"/>
    <property type="match status" value="3"/>
</dbReference>
<organism evidence="6 7">
    <name type="scientific">Sulfuritortus calidifontis</name>
    <dbReference type="NCBI Taxonomy" id="1914471"/>
    <lineage>
        <taxon>Bacteria</taxon>
        <taxon>Pseudomonadati</taxon>
        <taxon>Pseudomonadota</taxon>
        <taxon>Betaproteobacteria</taxon>
        <taxon>Nitrosomonadales</taxon>
        <taxon>Thiobacillaceae</taxon>
        <taxon>Sulfuritortus</taxon>
    </lineage>
</organism>
<accession>A0A4R3JXL5</accession>
<dbReference type="EMBL" id="SLZY01000008">
    <property type="protein sequence ID" value="TCS71753.1"/>
    <property type="molecule type" value="Genomic_DNA"/>
</dbReference>
<keyword evidence="2" id="KW-0479">Metal-binding</keyword>
<evidence type="ECO:0000313" key="7">
    <source>
        <dbReference type="Proteomes" id="UP000295135"/>
    </source>
</evidence>
<evidence type="ECO:0000256" key="4">
    <source>
        <dbReference type="ARBA" id="ARBA00023014"/>
    </source>
</evidence>
<gene>
    <name evidence="6" type="ORF">EDC61_10896</name>
</gene>
<dbReference type="InterPro" id="IPR050572">
    <property type="entry name" value="Fe-S_Ferredoxin"/>
</dbReference>
<comment type="caution">
    <text evidence="6">The sequence shown here is derived from an EMBL/GenBank/DDBJ whole genome shotgun (WGS) entry which is preliminary data.</text>
</comment>
<feature type="domain" description="4Fe-4S ferredoxin-type" evidence="5">
    <location>
        <begin position="376"/>
        <end position="405"/>
    </location>
</feature>
<dbReference type="PANTHER" id="PTHR43687">
    <property type="entry name" value="ADENYLYLSULFATE REDUCTASE, BETA SUBUNIT"/>
    <property type="match status" value="1"/>
</dbReference>
<evidence type="ECO:0000256" key="3">
    <source>
        <dbReference type="ARBA" id="ARBA00023004"/>
    </source>
</evidence>
<sequence>MNTARSPAASVLHRVPGNCALIIGSADLLARRLDMVRAAGLKPALLDTDGGGSLPRGPRALPGRLHDLSGWAGAFTARLATARGPVDLAPLSYHADGHFDWVLDFSDQATCAAELPPPGYYRLAADDYPGLKRALIEIARSLREGFVKPEYLRFDAVRCLHARQGVAGCRRCLSTCPAGAIRAGSEAVHLESMLCQGCLACVPLCPTGALQSSQRQPADVMADLEARLAGGGRQAAAAPEGLWIGAPEALAEAPAGWLVWPAEAPAGLGPAIWLAALALGCRRVAIAPARPASVQRTLQDAIALAQGLLTGLGLPPAVASAADALTLPAIPALPPLPPAKLRAAGSERDLLLAALDHLAAARSAAGALPLVDAPFGEVVVEAERCTLCGACARLCPQAALSLAGVEGLTFTEARCVQCGLCANACPEQAIALRPRLLTDRSAREMPRRLVQATAPHCPGCGAPHAGPAPSTGSRVLAEQARLRPELARLLALCPECRQRAMAADLARAAPT</sequence>
<dbReference type="InterPro" id="IPR017900">
    <property type="entry name" value="4Fe4S_Fe_S_CS"/>
</dbReference>
<keyword evidence="7" id="KW-1185">Reference proteome</keyword>
<protein>
    <submittedName>
        <fullName evidence="6">4Fe-4S dicluster protein</fullName>
    </submittedName>
</protein>
<feature type="domain" description="4Fe-4S ferredoxin-type" evidence="5">
    <location>
        <begin position="406"/>
        <end position="435"/>
    </location>
</feature>
<dbReference type="GO" id="GO:0046872">
    <property type="term" value="F:metal ion binding"/>
    <property type="evidence" value="ECO:0007669"/>
    <property type="project" value="UniProtKB-KW"/>
</dbReference>
<dbReference type="PANTHER" id="PTHR43687:SF4">
    <property type="entry name" value="BLR5484 PROTEIN"/>
    <property type="match status" value="1"/>
</dbReference>
<dbReference type="OrthoDB" id="9781785at2"/>